<keyword evidence="4 5" id="KW-0472">Membrane</keyword>
<comment type="caution">
    <text evidence="6">The sequence shown here is derived from an EMBL/GenBank/DDBJ whole genome shotgun (WGS) entry which is preliminary data.</text>
</comment>
<gene>
    <name evidence="6" type="ORF">BCR37DRAFT_318686</name>
</gene>
<reference evidence="6 7" key="1">
    <citation type="submission" date="2016-07" db="EMBL/GenBank/DDBJ databases">
        <title>Pervasive Adenine N6-methylation of Active Genes in Fungi.</title>
        <authorList>
            <consortium name="DOE Joint Genome Institute"/>
            <person name="Mondo S.J."/>
            <person name="Dannebaum R.O."/>
            <person name="Kuo R.C."/>
            <person name="Labutti K."/>
            <person name="Haridas S."/>
            <person name="Kuo A."/>
            <person name="Salamov A."/>
            <person name="Ahrendt S.R."/>
            <person name="Lipzen A."/>
            <person name="Sullivan W."/>
            <person name="Andreopoulos W.B."/>
            <person name="Clum A."/>
            <person name="Lindquist E."/>
            <person name="Daum C."/>
            <person name="Ramamoorthy G.K."/>
            <person name="Gryganskyi A."/>
            <person name="Culley D."/>
            <person name="Magnuson J.K."/>
            <person name="James T.Y."/>
            <person name="O'Malley M.A."/>
            <person name="Stajich J.E."/>
            <person name="Spatafora J.W."/>
            <person name="Visel A."/>
            <person name="Grigoriev I.V."/>
        </authorList>
    </citation>
    <scope>NUCLEOTIDE SEQUENCE [LARGE SCALE GENOMIC DNA]</scope>
    <source>
        <strain evidence="6 7">12-1054</strain>
    </source>
</reference>
<evidence type="ECO:0000256" key="5">
    <source>
        <dbReference type="SAM" id="Phobius"/>
    </source>
</evidence>
<dbReference type="InterPro" id="IPR052786">
    <property type="entry name" value="Spore_wall_assembly"/>
</dbReference>
<dbReference type="OrthoDB" id="10012223at2759"/>
<dbReference type="Proteomes" id="UP000193685">
    <property type="component" value="Unassembled WGS sequence"/>
</dbReference>
<dbReference type="EMBL" id="MCFI01000009">
    <property type="protein sequence ID" value="ORY82655.1"/>
    <property type="molecule type" value="Genomic_DNA"/>
</dbReference>
<evidence type="ECO:0000256" key="1">
    <source>
        <dbReference type="ARBA" id="ARBA00004141"/>
    </source>
</evidence>
<protein>
    <submittedName>
        <fullName evidence="6">Uncharacterized protein</fullName>
    </submittedName>
</protein>
<dbReference type="AlphaFoldDB" id="A0A1Y2FIL6"/>
<dbReference type="RefSeq" id="XP_040725526.1">
    <property type="nucleotide sequence ID" value="XM_040866977.1"/>
</dbReference>
<keyword evidence="7" id="KW-1185">Reference proteome</keyword>
<keyword evidence="3 5" id="KW-1133">Transmembrane helix</keyword>
<dbReference type="PANTHER" id="PTHR34292:SF2">
    <property type="entry name" value="OUTER SPORE WALL PROTEIN LDS1"/>
    <property type="match status" value="1"/>
</dbReference>
<feature type="transmembrane region" description="Helical" evidence="5">
    <location>
        <begin position="168"/>
        <end position="191"/>
    </location>
</feature>
<dbReference type="GO" id="GO:0005619">
    <property type="term" value="C:ascospore wall"/>
    <property type="evidence" value="ECO:0007669"/>
    <property type="project" value="TreeGrafter"/>
</dbReference>
<dbReference type="GO" id="GO:0005811">
    <property type="term" value="C:lipid droplet"/>
    <property type="evidence" value="ECO:0007669"/>
    <property type="project" value="TreeGrafter"/>
</dbReference>
<dbReference type="Pfam" id="PF07264">
    <property type="entry name" value="EI24"/>
    <property type="match status" value="1"/>
</dbReference>
<keyword evidence="2 5" id="KW-0812">Transmembrane</keyword>
<dbReference type="InterPro" id="IPR059112">
    <property type="entry name" value="CysZ/EI24"/>
</dbReference>
<evidence type="ECO:0000313" key="7">
    <source>
        <dbReference type="Proteomes" id="UP000193685"/>
    </source>
</evidence>
<accession>A0A1Y2FIL6</accession>
<feature type="transmembrane region" description="Helical" evidence="5">
    <location>
        <begin position="56"/>
        <end position="75"/>
    </location>
</feature>
<sequence>MSNYKENLKKEARDQTSRAFAVGKDAVASTAWIYPLKGILYCLGQKKLLQEIQKQLMPKLVMAIAVTIVLFATVYVPQALAMALFSGPLAFISAVPLVLSEANLLINILSTFFLNTDLDLIFDKVLLEKGHETLVGKGRVVGATGSGKQGHMKAKLTSGLQKFSPQAVIRYLLTLPLNFIPAIGTILFLVLNGRKAGPRYMSRYWQLKGENSASVEREKTGSLTAFGTATVLLGMVPVANQFFEYTNTVGAALFASDLEKGAQAGGM</sequence>
<evidence type="ECO:0000256" key="2">
    <source>
        <dbReference type="ARBA" id="ARBA00022692"/>
    </source>
</evidence>
<dbReference type="GO" id="GO:0005628">
    <property type="term" value="C:prospore membrane"/>
    <property type="evidence" value="ECO:0007669"/>
    <property type="project" value="TreeGrafter"/>
</dbReference>
<dbReference type="OMA" id="GRYFQLK"/>
<dbReference type="GeneID" id="63783576"/>
<evidence type="ECO:0000313" key="6">
    <source>
        <dbReference type="EMBL" id="ORY82655.1"/>
    </source>
</evidence>
<comment type="subcellular location">
    <subcellularLocation>
        <location evidence="1">Membrane</location>
        <topology evidence="1">Multi-pass membrane protein</topology>
    </subcellularLocation>
</comment>
<proteinExistence type="predicted"/>
<dbReference type="STRING" id="56484.A0A1Y2FIL6"/>
<evidence type="ECO:0000256" key="4">
    <source>
        <dbReference type="ARBA" id="ARBA00023136"/>
    </source>
</evidence>
<dbReference type="PANTHER" id="PTHR34292">
    <property type="entry name" value="OUTER SPORE WALL PROTEIN LDS1"/>
    <property type="match status" value="1"/>
</dbReference>
<evidence type="ECO:0000256" key="3">
    <source>
        <dbReference type="ARBA" id="ARBA00022989"/>
    </source>
</evidence>
<organism evidence="6 7">
    <name type="scientific">Protomyces lactucae-debilis</name>
    <dbReference type="NCBI Taxonomy" id="2754530"/>
    <lineage>
        <taxon>Eukaryota</taxon>
        <taxon>Fungi</taxon>
        <taxon>Dikarya</taxon>
        <taxon>Ascomycota</taxon>
        <taxon>Taphrinomycotina</taxon>
        <taxon>Taphrinomycetes</taxon>
        <taxon>Taphrinales</taxon>
        <taxon>Protomycetaceae</taxon>
        <taxon>Protomyces</taxon>
    </lineage>
</organism>
<name>A0A1Y2FIL6_PROLT</name>